<keyword evidence="5 8" id="KW-0560">Oxidoreductase</keyword>
<dbReference type="InterPro" id="IPR046373">
    <property type="entry name" value="Acyl-CoA_Oxase/DH_mid-dom_sf"/>
</dbReference>
<dbReference type="GO" id="GO:0016491">
    <property type="term" value="F:oxidoreductase activity"/>
    <property type="evidence" value="ECO:0007669"/>
    <property type="project" value="UniProtKB-KW"/>
</dbReference>
<dbReference type="PANTHER" id="PTHR43884:SF20">
    <property type="entry name" value="ACYL-COA DEHYDROGENASE FADE28"/>
    <property type="match status" value="1"/>
</dbReference>
<evidence type="ECO:0000259" key="6">
    <source>
        <dbReference type="Pfam" id="PF00441"/>
    </source>
</evidence>
<evidence type="ECO:0000256" key="3">
    <source>
        <dbReference type="ARBA" id="ARBA00022630"/>
    </source>
</evidence>
<evidence type="ECO:0000259" key="7">
    <source>
        <dbReference type="Pfam" id="PF02771"/>
    </source>
</evidence>
<dbReference type="RefSeq" id="WP_191323632.1">
    <property type="nucleotide sequence ID" value="NZ_BMZP01000005.1"/>
</dbReference>
<dbReference type="SUPFAM" id="SSF56645">
    <property type="entry name" value="Acyl-CoA dehydrogenase NM domain-like"/>
    <property type="match status" value="1"/>
</dbReference>
<evidence type="ECO:0000256" key="2">
    <source>
        <dbReference type="ARBA" id="ARBA00009347"/>
    </source>
</evidence>
<feature type="domain" description="Acyl-CoA dehydrogenase/oxidase C-terminal" evidence="6">
    <location>
        <begin position="222"/>
        <end position="348"/>
    </location>
</feature>
<comment type="cofactor">
    <cofactor evidence="1">
        <name>FAD</name>
        <dbReference type="ChEBI" id="CHEBI:57692"/>
    </cofactor>
</comment>
<dbReference type="InterPro" id="IPR037069">
    <property type="entry name" value="AcylCoA_DH/ox_N_sf"/>
</dbReference>
<organism evidence="8 9">
    <name type="scientific">Novosphingobium pokkalii</name>
    <dbReference type="NCBI Taxonomy" id="1770194"/>
    <lineage>
        <taxon>Bacteria</taxon>
        <taxon>Pseudomonadati</taxon>
        <taxon>Pseudomonadota</taxon>
        <taxon>Alphaproteobacteria</taxon>
        <taxon>Sphingomonadales</taxon>
        <taxon>Sphingomonadaceae</taxon>
        <taxon>Novosphingobium</taxon>
    </lineage>
</organism>
<evidence type="ECO:0000256" key="4">
    <source>
        <dbReference type="ARBA" id="ARBA00022827"/>
    </source>
</evidence>
<dbReference type="Gene3D" id="2.40.110.10">
    <property type="entry name" value="Butyryl-CoA Dehydrogenase, subunit A, domain 2"/>
    <property type="match status" value="1"/>
</dbReference>
<keyword evidence="4" id="KW-0274">FAD</keyword>
<accession>A0ABV7V2B7</accession>
<evidence type="ECO:0000256" key="1">
    <source>
        <dbReference type="ARBA" id="ARBA00001974"/>
    </source>
</evidence>
<dbReference type="Gene3D" id="1.10.540.10">
    <property type="entry name" value="Acyl-CoA dehydrogenase/oxidase, N-terminal domain"/>
    <property type="match status" value="1"/>
</dbReference>
<dbReference type="Gene3D" id="1.20.140.10">
    <property type="entry name" value="Butyryl-CoA Dehydrogenase, subunit A, domain 3"/>
    <property type="match status" value="1"/>
</dbReference>
<comment type="similarity">
    <text evidence="2">Belongs to the acyl-CoA dehydrogenase family.</text>
</comment>
<dbReference type="Proteomes" id="UP001595683">
    <property type="component" value="Unassembled WGS sequence"/>
</dbReference>
<dbReference type="InterPro" id="IPR009075">
    <property type="entry name" value="AcylCo_DH/oxidase_C"/>
</dbReference>
<proteinExistence type="inferred from homology"/>
<keyword evidence="3" id="KW-0285">Flavoprotein</keyword>
<dbReference type="Pfam" id="PF02771">
    <property type="entry name" value="Acyl-CoA_dh_N"/>
    <property type="match status" value="1"/>
</dbReference>
<dbReference type="Pfam" id="PF00441">
    <property type="entry name" value="Acyl-CoA_dh_1"/>
    <property type="match status" value="1"/>
</dbReference>
<comment type="caution">
    <text evidence="8">The sequence shown here is derived from an EMBL/GenBank/DDBJ whole genome shotgun (WGS) entry which is preliminary data.</text>
</comment>
<dbReference type="PANTHER" id="PTHR43884">
    <property type="entry name" value="ACYL-COA DEHYDROGENASE"/>
    <property type="match status" value="1"/>
</dbReference>
<dbReference type="EC" id="1.-.-.-" evidence="8"/>
<dbReference type="InterPro" id="IPR013786">
    <property type="entry name" value="AcylCoA_DH/ox_N"/>
</dbReference>
<sequence length="373" mass="39344">MNFELSEEETMLAALADRFVADRYDIERRRTYQAEATGFSSENWALLAECGLMAAPLDEADGGMNLEPGAIVALFSALGRGLVVEPLAESVLVGARLLLAGAGEDLAAQWREGLASGTRRVALAHAEPAQRGNAAWVETRSQPAPGGTCLSGIKHCVPAGLGADAYLVSAREADGGAVAFHLVPADAPGLAITPWRLIDGSVAVHLALDGVTVPADHRLSGGLDLMHAILPLADLARAAEAVGVMQRMFDETLDYLRTRSQFNTPLGRFQAIQHRMVAHYCALEQSRALLNLALVGGEGGDFGATDFASAVAGARAFISDVSLALGHDMIQFHGGMGVTDELAIGHGHKRLVLLSRWPEDPLAKLDRYAGLAA</sequence>
<feature type="domain" description="Acyl-CoA dehydrogenase/oxidase N-terminal" evidence="7">
    <location>
        <begin position="6"/>
        <end position="117"/>
    </location>
</feature>
<evidence type="ECO:0000256" key="5">
    <source>
        <dbReference type="ARBA" id="ARBA00023002"/>
    </source>
</evidence>
<gene>
    <name evidence="8" type="ORF">ACFOOT_09075</name>
</gene>
<keyword evidence="9" id="KW-1185">Reference proteome</keyword>
<dbReference type="EMBL" id="JBHRYE010000012">
    <property type="protein sequence ID" value="MFC3671579.1"/>
    <property type="molecule type" value="Genomic_DNA"/>
</dbReference>
<reference evidence="9" key="1">
    <citation type="journal article" date="2019" name="Int. J. Syst. Evol. Microbiol.">
        <title>The Global Catalogue of Microorganisms (GCM) 10K type strain sequencing project: providing services to taxonomists for standard genome sequencing and annotation.</title>
        <authorList>
            <consortium name="The Broad Institute Genomics Platform"/>
            <consortium name="The Broad Institute Genome Sequencing Center for Infectious Disease"/>
            <person name="Wu L."/>
            <person name="Ma J."/>
        </authorList>
    </citation>
    <scope>NUCLEOTIDE SEQUENCE [LARGE SCALE GENOMIC DNA]</scope>
    <source>
        <strain evidence="9">KCTC 42224</strain>
    </source>
</reference>
<evidence type="ECO:0000313" key="9">
    <source>
        <dbReference type="Proteomes" id="UP001595683"/>
    </source>
</evidence>
<dbReference type="InterPro" id="IPR036250">
    <property type="entry name" value="AcylCo_DH-like_C"/>
</dbReference>
<protein>
    <submittedName>
        <fullName evidence="8">Acyl-CoA dehydrogenase family protein</fullName>
        <ecNumber evidence="8">1.-.-.-</ecNumber>
    </submittedName>
</protein>
<dbReference type="InterPro" id="IPR009100">
    <property type="entry name" value="AcylCoA_DH/oxidase_NM_dom_sf"/>
</dbReference>
<name>A0ABV7V2B7_9SPHN</name>
<dbReference type="SUPFAM" id="SSF47203">
    <property type="entry name" value="Acyl-CoA dehydrogenase C-terminal domain-like"/>
    <property type="match status" value="1"/>
</dbReference>
<dbReference type="CDD" id="cd00567">
    <property type="entry name" value="ACAD"/>
    <property type="match status" value="1"/>
</dbReference>
<evidence type="ECO:0000313" key="8">
    <source>
        <dbReference type="EMBL" id="MFC3671579.1"/>
    </source>
</evidence>